<feature type="compositionally biased region" description="Pro residues" evidence="1">
    <location>
        <begin position="71"/>
        <end position="86"/>
    </location>
</feature>
<evidence type="ECO:0000256" key="1">
    <source>
        <dbReference type="SAM" id="MobiDB-lite"/>
    </source>
</evidence>
<dbReference type="RefSeq" id="XP_060332168.1">
    <property type="nucleotide sequence ID" value="XM_060472806.1"/>
</dbReference>
<feature type="compositionally biased region" description="Low complexity" evidence="1">
    <location>
        <begin position="192"/>
        <end position="203"/>
    </location>
</feature>
<evidence type="ECO:0000256" key="2">
    <source>
        <dbReference type="SAM" id="Phobius"/>
    </source>
</evidence>
<feature type="compositionally biased region" description="Polar residues" evidence="1">
    <location>
        <begin position="127"/>
        <end position="142"/>
    </location>
</feature>
<evidence type="ECO:0000313" key="4">
    <source>
        <dbReference type="Proteomes" id="UP001175211"/>
    </source>
</evidence>
<gene>
    <name evidence="3" type="ORF">EV420DRAFT_1534698</name>
</gene>
<dbReference type="GeneID" id="85356354"/>
<reference evidence="3" key="1">
    <citation type="submission" date="2023-06" db="EMBL/GenBank/DDBJ databases">
        <authorList>
            <consortium name="Lawrence Berkeley National Laboratory"/>
            <person name="Ahrendt S."/>
            <person name="Sahu N."/>
            <person name="Indic B."/>
            <person name="Wong-Bajracharya J."/>
            <person name="Merenyi Z."/>
            <person name="Ke H.-M."/>
            <person name="Monk M."/>
            <person name="Kocsube S."/>
            <person name="Drula E."/>
            <person name="Lipzen A."/>
            <person name="Balint B."/>
            <person name="Henrissat B."/>
            <person name="Andreopoulos B."/>
            <person name="Martin F.M."/>
            <person name="Harder C.B."/>
            <person name="Rigling D."/>
            <person name="Ford K.L."/>
            <person name="Foster G.D."/>
            <person name="Pangilinan J."/>
            <person name="Papanicolaou A."/>
            <person name="Barry K."/>
            <person name="LaButti K."/>
            <person name="Viragh M."/>
            <person name="Koriabine M."/>
            <person name="Yan M."/>
            <person name="Riley R."/>
            <person name="Champramary S."/>
            <person name="Plett K.L."/>
            <person name="Tsai I.J."/>
            <person name="Slot J."/>
            <person name="Sipos G."/>
            <person name="Plett J."/>
            <person name="Nagy L.G."/>
            <person name="Grigoriev I.V."/>
        </authorList>
    </citation>
    <scope>NUCLEOTIDE SEQUENCE</scope>
    <source>
        <strain evidence="3">CCBAS 213</strain>
    </source>
</reference>
<proteinExistence type="predicted"/>
<feature type="compositionally biased region" description="Low complexity" evidence="1">
    <location>
        <begin position="172"/>
        <end position="185"/>
    </location>
</feature>
<feature type="transmembrane region" description="Helical" evidence="2">
    <location>
        <begin position="299"/>
        <end position="319"/>
    </location>
</feature>
<feature type="compositionally biased region" description="Low complexity" evidence="1">
    <location>
        <begin position="31"/>
        <end position="53"/>
    </location>
</feature>
<sequence>MSIDTVPGISNTESSKTRSQSRKGGSAKPQVSSTSRASAVPAASSIPSPRSTSDQPSDLMVPPLLSVTGPTPEPSPIAEPRTPPPSSEKGKGKRKADEVEGGGTPPEAKKNNKTTFAAENPRPHRASGNSTVSHAPSSYQSYHRNKRARLSGVMSAVGEDRYTYQTYNPNPSGSFASRGSSSGRQGHPRTQSRPSSFRPKPSSIAGSHQAPSRRSISQASIPISALISPHAPSISQRSTKYHMRDPRKPPRVQPTPWTLAFPVPGEGDVGYFQRWKWWKKENKGHPVGWADGGGSPLHAWLFFLGFVLFPIWWVAGLLVRIPKTRRIGDADTLEKGVVLDDPQVEHDAKSWRKRCRIMAAVSLVTYVPFIVLVAVFAR</sequence>
<accession>A0AA39KF60</accession>
<keyword evidence="2" id="KW-0472">Membrane</keyword>
<feature type="region of interest" description="Disordered" evidence="1">
    <location>
        <begin position="1"/>
        <end position="215"/>
    </location>
</feature>
<organism evidence="3 4">
    <name type="scientific">Armillaria tabescens</name>
    <name type="common">Ringless honey mushroom</name>
    <name type="synonym">Agaricus tabescens</name>
    <dbReference type="NCBI Taxonomy" id="1929756"/>
    <lineage>
        <taxon>Eukaryota</taxon>
        <taxon>Fungi</taxon>
        <taxon>Dikarya</taxon>
        <taxon>Basidiomycota</taxon>
        <taxon>Agaricomycotina</taxon>
        <taxon>Agaricomycetes</taxon>
        <taxon>Agaricomycetidae</taxon>
        <taxon>Agaricales</taxon>
        <taxon>Marasmiineae</taxon>
        <taxon>Physalacriaceae</taxon>
        <taxon>Desarmillaria</taxon>
    </lineage>
</organism>
<feature type="region of interest" description="Disordered" evidence="1">
    <location>
        <begin position="232"/>
        <end position="259"/>
    </location>
</feature>
<dbReference type="Proteomes" id="UP001175211">
    <property type="component" value="Unassembled WGS sequence"/>
</dbReference>
<feature type="compositionally biased region" description="Polar residues" evidence="1">
    <location>
        <begin position="204"/>
        <end position="215"/>
    </location>
</feature>
<keyword evidence="2" id="KW-1133">Transmembrane helix</keyword>
<protein>
    <submittedName>
        <fullName evidence="3">Uncharacterized protein</fullName>
    </submittedName>
</protein>
<name>A0AA39KF60_ARMTA</name>
<keyword evidence="2" id="KW-0812">Transmembrane</keyword>
<dbReference type="EMBL" id="JAUEPS010000013">
    <property type="protein sequence ID" value="KAK0460042.1"/>
    <property type="molecule type" value="Genomic_DNA"/>
</dbReference>
<feature type="compositionally biased region" description="Polar residues" evidence="1">
    <location>
        <begin position="8"/>
        <end position="18"/>
    </location>
</feature>
<keyword evidence="4" id="KW-1185">Reference proteome</keyword>
<evidence type="ECO:0000313" key="3">
    <source>
        <dbReference type="EMBL" id="KAK0460042.1"/>
    </source>
</evidence>
<comment type="caution">
    <text evidence="3">The sequence shown here is derived from an EMBL/GenBank/DDBJ whole genome shotgun (WGS) entry which is preliminary data.</text>
</comment>
<feature type="transmembrane region" description="Helical" evidence="2">
    <location>
        <begin position="357"/>
        <end position="377"/>
    </location>
</feature>
<dbReference type="AlphaFoldDB" id="A0AA39KF60"/>